<dbReference type="OrthoDB" id="140419at2"/>
<proteinExistence type="predicted"/>
<gene>
    <name evidence="1" type="ORF">SAMN05421770_1157</name>
</gene>
<name>A0A239MK85_9BACT</name>
<dbReference type="AlphaFoldDB" id="A0A239MK85"/>
<evidence type="ECO:0000313" key="2">
    <source>
        <dbReference type="Proteomes" id="UP000198356"/>
    </source>
</evidence>
<dbReference type="RefSeq" id="WP_089410429.1">
    <property type="nucleotide sequence ID" value="NZ_FZOU01000015.1"/>
</dbReference>
<reference evidence="1 2" key="1">
    <citation type="submission" date="2017-06" db="EMBL/GenBank/DDBJ databases">
        <authorList>
            <person name="Kim H.J."/>
            <person name="Triplett B.A."/>
        </authorList>
    </citation>
    <scope>NUCLEOTIDE SEQUENCE [LARGE SCALE GENOMIC DNA]</scope>
    <source>
        <strain evidence="1 2">DSM 18704</strain>
    </source>
</reference>
<dbReference type="Proteomes" id="UP000198356">
    <property type="component" value="Unassembled WGS sequence"/>
</dbReference>
<organism evidence="1 2">
    <name type="scientific">Granulicella rosea</name>
    <dbReference type="NCBI Taxonomy" id="474952"/>
    <lineage>
        <taxon>Bacteria</taxon>
        <taxon>Pseudomonadati</taxon>
        <taxon>Acidobacteriota</taxon>
        <taxon>Terriglobia</taxon>
        <taxon>Terriglobales</taxon>
        <taxon>Acidobacteriaceae</taxon>
        <taxon>Granulicella</taxon>
    </lineage>
</organism>
<sequence>MSRKSLPLRYVQVAALGLAWCIAGCKRAPQPAPEFTLDAAARQYVRLAVALGEHDADSIDYFYGPPAWVADIRKQAPGSTQIRQSSLDLIGDLNRMTLHDQTSETRRRFMAGQLQSIACRASALAGAHTSFDEESRCAFGIVSPASYDEKGLAAIRAKISTLLGPGRGSLAERYATFQSKYVVPGNRVRAVMARAIAGCRAETVKHIALPSDESIEVVFTGNEPWAGYSLYQGHHHSVVTFNTDLPVTLDRALDLACHESYPGHHTFNMTQDDALVRGKGELELTVQPMYSQQSLLSESAAAIAIQMAFPQAERARFERDELAPIAGIDAKDIDRYLKVEQLVEQLHPAIAVIARRYVDGDLEFARATQALEDEALMGGGFETLKYLNEFRSYMVTYTVGPDILNRFLANDEDRWATYRRWMQIEPPPGTTIH</sequence>
<protein>
    <recommendedName>
        <fullName evidence="3">DUF885 domain-containing protein</fullName>
    </recommendedName>
</protein>
<accession>A0A239MK85</accession>
<dbReference type="EMBL" id="FZOU01000015">
    <property type="protein sequence ID" value="SNT43075.1"/>
    <property type="molecule type" value="Genomic_DNA"/>
</dbReference>
<keyword evidence="2" id="KW-1185">Reference proteome</keyword>
<evidence type="ECO:0000313" key="1">
    <source>
        <dbReference type="EMBL" id="SNT43075.1"/>
    </source>
</evidence>
<evidence type="ECO:0008006" key="3">
    <source>
        <dbReference type="Google" id="ProtNLM"/>
    </source>
</evidence>